<protein>
    <submittedName>
        <fullName evidence="2">Uncharacterized protein</fullName>
    </submittedName>
</protein>
<dbReference type="EMBL" id="BEGY01000092">
    <property type="protein sequence ID" value="GAX83137.1"/>
    <property type="molecule type" value="Genomic_DNA"/>
</dbReference>
<dbReference type="PANTHER" id="PTHR31110">
    <property type="entry name" value="PESTICIDAL CRYSTAL CRY8BA PROTEIN"/>
    <property type="match status" value="1"/>
</dbReference>
<reference evidence="2 3" key="1">
    <citation type="submission" date="2017-08" db="EMBL/GenBank/DDBJ databases">
        <title>Acidophilic green algal genome provides insights into adaptation to an acidic environment.</title>
        <authorList>
            <person name="Hirooka S."/>
            <person name="Hirose Y."/>
            <person name="Kanesaki Y."/>
            <person name="Higuchi S."/>
            <person name="Fujiwara T."/>
            <person name="Onuma R."/>
            <person name="Era A."/>
            <person name="Ohbayashi R."/>
            <person name="Uzuka A."/>
            <person name="Nozaki H."/>
            <person name="Yoshikawa H."/>
            <person name="Miyagishima S.Y."/>
        </authorList>
    </citation>
    <scope>NUCLEOTIDE SEQUENCE [LARGE SCALE GENOMIC DNA]</scope>
    <source>
        <strain evidence="2 3">NIES-2499</strain>
    </source>
</reference>
<dbReference type="Proteomes" id="UP000232323">
    <property type="component" value="Unassembled WGS sequence"/>
</dbReference>
<evidence type="ECO:0000313" key="2">
    <source>
        <dbReference type="EMBL" id="GAX83137.1"/>
    </source>
</evidence>
<feature type="region of interest" description="Disordered" evidence="1">
    <location>
        <begin position="1243"/>
        <end position="1319"/>
    </location>
</feature>
<feature type="region of interest" description="Disordered" evidence="1">
    <location>
        <begin position="859"/>
        <end position="881"/>
    </location>
</feature>
<dbReference type="STRING" id="1157962.A0A250XJ85"/>
<feature type="region of interest" description="Disordered" evidence="1">
    <location>
        <begin position="242"/>
        <end position="267"/>
    </location>
</feature>
<feature type="compositionally biased region" description="Basic and acidic residues" evidence="1">
    <location>
        <begin position="257"/>
        <end position="266"/>
    </location>
</feature>
<proteinExistence type="predicted"/>
<evidence type="ECO:0000256" key="1">
    <source>
        <dbReference type="SAM" id="MobiDB-lite"/>
    </source>
</evidence>
<feature type="compositionally biased region" description="Low complexity" evidence="1">
    <location>
        <begin position="1273"/>
        <end position="1287"/>
    </location>
</feature>
<organism evidence="2 3">
    <name type="scientific">Chlamydomonas eustigma</name>
    <dbReference type="NCBI Taxonomy" id="1157962"/>
    <lineage>
        <taxon>Eukaryota</taxon>
        <taxon>Viridiplantae</taxon>
        <taxon>Chlorophyta</taxon>
        <taxon>core chlorophytes</taxon>
        <taxon>Chlorophyceae</taxon>
        <taxon>CS clade</taxon>
        <taxon>Chlamydomonadales</taxon>
        <taxon>Chlamydomonadaceae</taxon>
        <taxon>Chlamydomonas</taxon>
    </lineage>
</organism>
<accession>A0A250XJ85</accession>
<keyword evidence="3" id="KW-1185">Reference proteome</keyword>
<feature type="region of interest" description="Disordered" evidence="1">
    <location>
        <begin position="1149"/>
        <end position="1170"/>
    </location>
</feature>
<evidence type="ECO:0000313" key="3">
    <source>
        <dbReference type="Proteomes" id="UP000232323"/>
    </source>
</evidence>
<feature type="region of interest" description="Disordered" evidence="1">
    <location>
        <begin position="404"/>
        <end position="424"/>
    </location>
</feature>
<sequence length="1609" mass="174744">MSQFQGVNLYDRRDSISLSHPAGYEQQYSQPGPGTSIQAALKLADTFRYRHVSHAHEVEVQEQTSARSSDVVPPRDAGYPSHFLTTIREQAEPSTYGELDPAAKVLYPHSPNLATVPPPSSYASGYDSSNINPDDPSRSNTVISMQRSPFSVQSAGGQALIYSQPHAPMSSPNSVHQTVPAFPHTLNAYHDRQHTTANNEGVINTSCNPMMSAWGSGGGSFTDPATVDRNNNISFRAPIAVPPVMPRQDPQARSHSSLHDAQEKPHVSVSASTFVRRALAGSQMTEAGPGNAMVRMSRSEAWSKFLAYEGCVQICYSLREEPQAQLFLDNGMALLREGFGLDGLLLSAMIMQDHSCEDDVGKKKSDVATAQWKQDAADGARSRKSKSNAFPVNEICWDDMEHEAATDNRSRQDGYPTAVPQHPDGVYDNQASRASWGIGHVANASLQRQAPWTNTHPSFSLSEGHARNRNSGFKEKSALLAGDDCEPDQFADDLAVPCGPRLQIRVHRAVTSTGGHVLNRLFGGLGSSGVNSHSGNLMVRVSCGSSFTSISLDRRGMASASSPYLTIPSQTLEGGGGSTGGAEEQLRVELIGPAGKLAEGVIDVSRLSAVSEQHALMSGPMSTPPGGIVTEVALFSVVNGKNGTRQRCGTLELAVQTETTSPSSTTLLSAVPPAQPSFPAAFGQPADYKVTEQYHQAVPQLRAQATSRQPTLLGSTFEGPGSGTTTRGGGLLRINACTVMDVMLEAALKMAGCSSTKLMIEGPWKWMIQQFAAHFKVTYPYTLMAHLRWVLKPEVCTMTYKCFRIICLLMTPLLQQEAQGSLSKPEACLLTQLKHQTQQSLCLALEQYTELRDESVASVTMTEGQGGARGQRQQQESSESSMEINAKLLPPLQECFRLYEIMRSSLNTLHETDSDWLHRRFLTAAQRRWQALLSFCKTEGGLDVVTMLQNLRLDKQVKTAQELEGRAAAAAASLIRSNRMSAKRRATQPPIEIIQESPQDIGIIYSVQGSSNSGIDKEHLYKGMEALCYAIMRDVHLDLQIQGMPNLGLPSGLNLPRITAEEHCTRFHQQLRELLSSYPPETPSTQAVNLLVAVAELQKYLEGNGLVLEPHHPGHLNTMALFHSHVNNWLRTSQEVLCKQCLQLERQPQDPSRRFPVSPSAAAGDPPPMPMPPQLYDSTAVGPRISAMVTRMQDYCWQELQCYERVVMHWAAFGLDLEATMCKVTRVVLAALCRQCGVAARSAPQAQGPMNGGYGADPWSLQSSAGGRAHMRSPSQAGGSLSGSAVGAHRRTQSDVYVTGYGGEGSSLQPTSRGDAPAAAFAVRPESIHSGSSPYGSPRARTATVSTLPPWQQMGMPLRVEVPYTEAVLLNSLKYLMVSVPGMEETLLDWCQTTDQQAVGIMVPVGNTVASPQQHIRGNVAAMIGAQFDQLVSEVRTEYATAVSCCAARLTAALCCVPASHLQAALHLPDAQAGNLVYRPQQQQQALRIVLAPVLSGLETALTALRGSLEPRVYVAVGRALWDLSGKELHQFVQGLHETGSDGMESAWRARQRAGLAVVEINEFFKQRLLLYDDASMQERDLELPGHVELVLKQLQRSNALTNMAYNPL</sequence>
<feature type="region of interest" description="Disordered" evidence="1">
    <location>
        <begin position="58"/>
        <end position="77"/>
    </location>
</feature>
<feature type="compositionally biased region" description="Low complexity" evidence="1">
    <location>
        <begin position="870"/>
        <end position="881"/>
    </location>
</feature>
<dbReference type="OrthoDB" id="1896158at2759"/>
<gene>
    <name evidence="2" type="ORF">CEUSTIGMA_g10563.t1</name>
</gene>
<dbReference type="PANTHER" id="PTHR31110:SF2">
    <property type="entry name" value="PESTICIDAL CRYSTAL CRY8BA PROTEIN"/>
    <property type="match status" value="1"/>
</dbReference>
<comment type="caution">
    <text evidence="2">The sequence shown here is derived from an EMBL/GenBank/DDBJ whole genome shotgun (WGS) entry which is preliminary data.</text>
</comment>
<name>A0A250XJ85_9CHLO</name>